<dbReference type="RefSeq" id="WP_264844983.1">
    <property type="nucleotide sequence ID" value="NZ_BPMA01000002.1"/>
</dbReference>
<keyword evidence="1" id="KW-0808">Transferase</keyword>
<dbReference type="InterPro" id="IPR027417">
    <property type="entry name" value="P-loop_NTPase"/>
</dbReference>
<dbReference type="EMBL" id="BQKA01000001">
    <property type="protein sequence ID" value="GJM49060.1"/>
    <property type="molecule type" value="Genomic_DNA"/>
</dbReference>
<organism evidence="1 3">
    <name type="scientific">Capnocytophaga catalasegens</name>
    <dbReference type="NCBI Taxonomy" id="1004260"/>
    <lineage>
        <taxon>Bacteria</taxon>
        <taxon>Pseudomonadati</taxon>
        <taxon>Bacteroidota</taxon>
        <taxon>Flavobacteriia</taxon>
        <taxon>Flavobacteriales</taxon>
        <taxon>Flavobacteriaceae</taxon>
        <taxon>Capnocytophaga</taxon>
    </lineage>
</organism>
<protein>
    <submittedName>
        <fullName evidence="1">Kinase</fullName>
    </submittedName>
</protein>
<evidence type="ECO:0000313" key="4">
    <source>
        <dbReference type="Proteomes" id="UP001208692"/>
    </source>
</evidence>
<comment type="caution">
    <text evidence="1">The sequence shown here is derived from an EMBL/GenBank/DDBJ whole genome shotgun (WGS) entry which is preliminary data.</text>
</comment>
<dbReference type="SUPFAM" id="SSF52540">
    <property type="entry name" value="P-loop containing nucleoside triphosphate hydrolases"/>
    <property type="match status" value="1"/>
</dbReference>
<keyword evidence="4" id="KW-1185">Reference proteome</keyword>
<dbReference type="GO" id="GO:0016301">
    <property type="term" value="F:kinase activity"/>
    <property type="evidence" value="ECO:0007669"/>
    <property type="project" value="UniProtKB-KW"/>
</dbReference>
<dbReference type="Proteomes" id="UP001207736">
    <property type="component" value="Unassembled WGS sequence"/>
</dbReference>
<proteinExistence type="predicted"/>
<keyword evidence="1" id="KW-0418">Kinase</keyword>
<reference evidence="1 4" key="1">
    <citation type="submission" date="2021-11" db="EMBL/GenBank/DDBJ databases">
        <title>Draft genome sequence of Capnocytophaga sp. strain KC07075 isolated from cat oral cavity.</title>
        <authorList>
            <person name="Suzuki M."/>
            <person name="Imaoka K."/>
            <person name="Kimura M."/>
            <person name="Morikawa S."/>
            <person name="Maeda K."/>
        </authorList>
    </citation>
    <scope>NUCLEOTIDE SEQUENCE</scope>
    <source>
        <strain evidence="1">KC07075</strain>
        <strain evidence="2 4">KC07079</strain>
    </source>
</reference>
<evidence type="ECO:0000313" key="3">
    <source>
        <dbReference type="Proteomes" id="UP001207736"/>
    </source>
</evidence>
<dbReference type="Gene3D" id="3.40.50.300">
    <property type="entry name" value="P-loop containing nucleotide triphosphate hydrolases"/>
    <property type="match status" value="1"/>
</dbReference>
<sequence>MQKTKLFVFSGLPASGKSTLAQFVVKKYKANYLRIDTIEQAIRDLCSFDVQGEGYRLAYKIATDNLNLQQNVVIDCCNPIELTREEWKNVALTTDSFLVNIEVLCSDIQEHKKRVAQRKVDIPNLKLPTWEEIEKYKYTPWEESRIVIDTAHKSIDESVQELIEKISSIDRQ</sequence>
<dbReference type="Pfam" id="PF13671">
    <property type="entry name" value="AAA_33"/>
    <property type="match status" value="1"/>
</dbReference>
<evidence type="ECO:0000313" key="1">
    <source>
        <dbReference type="EMBL" id="GJM49060.1"/>
    </source>
</evidence>
<name>A0AAV5AUN9_9FLAO</name>
<accession>A0AAV5AUN9</accession>
<dbReference type="Proteomes" id="UP001208692">
    <property type="component" value="Unassembled WGS sequence"/>
</dbReference>
<evidence type="ECO:0000313" key="2">
    <source>
        <dbReference type="EMBL" id="GJM52321.1"/>
    </source>
</evidence>
<dbReference type="PANTHER" id="PTHR37807:SF3">
    <property type="entry name" value="OS07G0160300 PROTEIN"/>
    <property type="match status" value="1"/>
</dbReference>
<dbReference type="PANTHER" id="PTHR37807">
    <property type="entry name" value="OS07G0160300 PROTEIN"/>
    <property type="match status" value="1"/>
</dbReference>
<dbReference type="EMBL" id="BQKB01000011">
    <property type="protein sequence ID" value="GJM52321.1"/>
    <property type="molecule type" value="Genomic_DNA"/>
</dbReference>
<dbReference type="AlphaFoldDB" id="A0AAV5AUN9"/>
<gene>
    <name evidence="1" type="ORF">RCZ15_00360</name>
    <name evidence="2" type="ORF">RCZ16_06390</name>
</gene>